<dbReference type="AlphaFoldDB" id="A0A1G7JAQ2"/>
<dbReference type="GO" id="GO:0046983">
    <property type="term" value="F:protein dimerization activity"/>
    <property type="evidence" value="ECO:0007669"/>
    <property type="project" value="InterPro"/>
</dbReference>
<dbReference type="InterPro" id="IPR050482">
    <property type="entry name" value="Sensor_HK_TwoCompSys"/>
</dbReference>
<dbReference type="Gene3D" id="3.30.565.10">
    <property type="entry name" value="Histidine kinase-like ATPase, C-terminal domain"/>
    <property type="match status" value="1"/>
</dbReference>
<keyword evidence="3" id="KW-0597">Phosphoprotein</keyword>
<evidence type="ECO:0000256" key="2">
    <source>
        <dbReference type="ARBA" id="ARBA00012438"/>
    </source>
</evidence>
<dbReference type="GO" id="GO:0016020">
    <property type="term" value="C:membrane"/>
    <property type="evidence" value="ECO:0007669"/>
    <property type="project" value="InterPro"/>
</dbReference>
<keyword evidence="5" id="KW-0547">Nucleotide-binding</keyword>
<dbReference type="InterPro" id="IPR011712">
    <property type="entry name" value="Sig_transdc_His_kin_sub3_dim/P"/>
</dbReference>
<dbReference type="SUPFAM" id="SSF55874">
    <property type="entry name" value="ATPase domain of HSP90 chaperone/DNA topoisomerase II/histidine kinase"/>
    <property type="match status" value="1"/>
</dbReference>
<dbReference type="InterPro" id="IPR015943">
    <property type="entry name" value="WD40/YVTN_repeat-like_dom_sf"/>
</dbReference>
<keyword evidence="4" id="KW-0808">Transferase</keyword>
<accession>A0A1G7JAQ2</accession>
<dbReference type="InterPro" id="IPR011123">
    <property type="entry name" value="Y_Y_Y"/>
</dbReference>
<dbReference type="RefSeq" id="WP_172838191.1">
    <property type="nucleotide sequence ID" value="NZ_LT629690.1"/>
</dbReference>
<feature type="domain" description="Histidine kinase" evidence="12">
    <location>
        <begin position="791"/>
        <end position="988"/>
    </location>
</feature>
<dbReference type="Pfam" id="PF07495">
    <property type="entry name" value="Y_Y_Y"/>
    <property type="match status" value="1"/>
</dbReference>
<keyword evidence="10" id="KW-0472">Membrane</keyword>
<keyword evidence="14" id="KW-1185">Reference proteome</keyword>
<evidence type="ECO:0000313" key="13">
    <source>
        <dbReference type="EMBL" id="SDF21958.1"/>
    </source>
</evidence>
<evidence type="ECO:0000259" key="12">
    <source>
        <dbReference type="PROSITE" id="PS50109"/>
    </source>
</evidence>
<comment type="catalytic activity">
    <reaction evidence="1">
        <text>ATP + protein L-histidine = ADP + protein N-phospho-L-histidine.</text>
        <dbReference type="EC" id="2.7.13.3"/>
    </reaction>
</comment>
<dbReference type="Gene3D" id="1.20.5.1930">
    <property type="match status" value="1"/>
</dbReference>
<dbReference type="GO" id="GO:0005524">
    <property type="term" value="F:ATP binding"/>
    <property type="evidence" value="ECO:0007669"/>
    <property type="project" value="UniProtKB-KW"/>
</dbReference>
<feature type="region of interest" description="Disordered" evidence="9">
    <location>
        <begin position="932"/>
        <end position="951"/>
    </location>
</feature>
<dbReference type="Pfam" id="PF07494">
    <property type="entry name" value="Reg_prop"/>
    <property type="match status" value="3"/>
</dbReference>
<keyword evidence="10" id="KW-0812">Transmembrane</keyword>
<organism evidence="13 14">
    <name type="scientific">Terriglobus roseus</name>
    <dbReference type="NCBI Taxonomy" id="392734"/>
    <lineage>
        <taxon>Bacteria</taxon>
        <taxon>Pseudomonadati</taxon>
        <taxon>Acidobacteriota</taxon>
        <taxon>Terriglobia</taxon>
        <taxon>Terriglobales</taxon>
        <taxon>Acidobacteriaceae</taxon>
        <taxon>Terriglobus</taxon>
    </lineage>
</organism>
<dbReference type="GO" id="GO:0000155">
    <property type="term" value="F:phosphorelay sensor kinase activity"/>
    <property type="evidence" value="ECO:0007669"/>
    <property type="project" value="InterPro"/>
</dbReference>
<evidence type="ECO:0000256" key="3">
    <source>
        <dbReference type="ARBA" id="ARBA00022553"/>
    </source>
</evidence>
<keyword evidence="11" id="KW-0732">Signal</keyword>
<feature type="signal peptide" evidence="11">
    <location>
        <begin position="1"/>
        <end position="31"/>
    </location>
</feature>
<feature type="chain" id="PRO_5009241487" description="histidine kinase" evidence="11">
    <location>
        <begin position="32"/>
        <end position="992"/>
    </location>
</feature>
<dbReference type="EMBL" id="LT629690">
    <property type="protein sequence ID" value="SDF21958.1"/>
    <property type="molecule type" value="Genomic_DNA"/>
</dbReference>
<dbReference type="PROSITE" id="PS50109">
    <property type="entry name" value="HIS_KIN"/>
    <property type="match status" value="1"/>
</dbReference>
<evidence type="ECO:0000256" key="10">
    <source>
        <dbReference type="SAM" id="Phobius"/>
    </source>
</evidence>
<name>A0A1G7JAQ2_9BACT</name>
<evidence type="ECO:0000313" key="14">
    <source>
        <dbReference type="Proteomes" id="UP000182427"/>
    </source>
</evidence>
<evidence type="ECO:0000256" key="6">
    <source>
        <dbReference type="ARBA" id="ARBA00022777"/>
    </source>
</evidence>
<keyword evidence="6" id="KW-0418">Kinase</keyword>
<evidence type="ECO:0000256" key="11">
    <source>
        <dbReference type="SAM" id="SignalP"/>
    </source>
</evidence>
<dbReference type="InterPro" id="IPR011110">
    <property type="entry name" value="Reg_prop"/>
</dbReference>
<evidence type="ECO:0000256" key="9">
    <source>
        <dbReference type="SAM" id="MobiDB-lite"/>
    </source>
</evidence>
<evidence type="ECO:0000256" key="8">
    <source>
        <dbReference type="ARBA" id="ARBA00023012"/>
    </source>
</evidence>
<dbReference type="InterPro" id="IPR003594">
    <property type="entry name" value="HATPase_dom"/>
</dbReference>
<dbReference type="CDD" id="cd16917">
    <property type="entry name" value="HATPase_UhpB-NarQ-NarX-like"/>
    <property type="match status" value="1"/>
</dbReference>
<keyword evidence="7" id="KW-0067">ATP-binding</keyword>
<dbReference type="Gene3D" id="2.60.40.10">
    <property type="entry name" value="Immunoglobulins"/>
    <property type="match status" value="1"/>
</dbReference>
<dbReference type="EC" id="2.7.13.3" evidence="2"/>
<proteinExistence type="predicted"/>
<sequence>MKDLIRQRFSPFLKFLAFWLFVASSSVTAPAQYRFTQWTPDSGLPQSSVRGLVQTPDGFLWIATLNGIAKFDGVHFQIFDKSNTPGITSNRFVGMTRGPGEDLWLTSEDGNLVLRRGMTFRTMDERDGIRPRSVEAITGNPQGQVWLESDGKVLRWDETSKRFQPEPFNTETRKFHALAWVGSGFWTIEGNRVVIFNRGKLATFAAPTSTDLPSVMGVAANANGDAWISTKDGRMGRLSDKPPVFRKAPDYFVLHGAPGTDWNLEISPYRFERTLLLPVEGTIHPIRLQVIGTDNEGNAWVGAEGEGLFRIQRQFIMTLGRPQGLVSDNTYPIFHSRTGDMWAGSWPGGLSQIRDGKVIRTLGLADGLPALVSSISEDKDGVLWVGTHGGVRTLVNGHLKKPSLPFDDSSTAAQVILQTPDGAMFFGTPRGLYIVRDGALQHLGIAEGLATDDVRVVLMDRNHDLWMGGYGGVTRIHNSQMSRWTEAQGLPSNNVRSLVQDSNGEIWVGTYDGGMGWFRNGRWVTFNTKNGLYDSGVFQILEDQHHWFWISSNRGIYRVSREQLAAVADGKQSLVASIAYGRSDGMASPECNGGLWPAGSADGDGKLWFPTQMGIAIVDPAKVHVVTTPPSVAIETASVENKPESEPQSVVLNPGQTNLEISYTALGYTKPEQMTFRYKMDGVDSDWQQVGLRRTAYYSHLPPGNYTFRVSATNSDGVRSRQDAVMHVQIIPPFYRRWWFIGGAILLLVLLVSAAWLFRVRQLQEAQERQQNFSRQLIASQEGERRRIAGELHDSLGQRLIIINNLAQFLLRSKGKVRTEEEKRETVEEISGEASAAIEETRAISYALRPFQLDRLGLTRAIQALCTTVMKASEIAIHTELADIDDAFPEDLRINVYRIVQEALNNIVKHSEASSAKVTALRTDDSVSLTIKDDGQGMPVKPRTYMPGKGGFGMTGMRERVTLLNGSLQVESSSSTGTLVRIELPITTSRVL</sequence>
<gene>
    <name evidence="13" type="ORF">SAMN05444167_1748</name>
</gene>
<evidence type="ECO:0000256" key="7">
    <source>
        <dbReference type="ARBA" id="ARBA00022840"/>
    </source>
</evidence>
<evidence type="ECO:0000256" key="1">
    <source>
        <dbReference type="ARBA" id="ARBA00000085"/>
    </source>
</evidence>
<protein>
    <recommendedName>
        <fullName evidence="2">histidine kinase</fullName>
        <ecNumber evidence="2">2.7.13.3</ecNumber>
    </recommendedName>
</protein>
<evidence type="ECO:0000256" key="5">
    <source>
        <dbReference type="ARBA" id="ARBA00022741"/>
    </source>
</evidence>
<feature type="transmembrane region" description="Helical" evidence="10">
    <location>
        <begin position="738"/>
        <end position="758"/>
    </location>
</feature>
<dbReference type="Gene3D" id="2.130.10.10">
    <property type="entry name" value="YVTN repeat-like/Quinoprotein amine dehydrogenase"/>
    <property type="match status" value="3"/>
</dbReference>
<dbReference type="SUPFAM" id="SSF63829">
    <property type="entry name" value="Calcium-dependent phosphotriesterase"/>
    <property type="match status" value="3"/>
</dbReference>
<dbReference type="Pfam" id="PF02518">
    <property type="entry name" value="HATPase_c"/>
    <property type="match status" value="1"/>
</dbReference>
<dbReference type="PANTHER" id="PTHR24421">
    <property type="entry name" value="NITRATE/NITRITE SENSOR PROTEIN NARX-RELATED"/>
    <property type="match status" value="1"/>
</dbReference>
<keyword evidence="10" id="KW-1133">Transmembrane helix</keyword>
<evidence type="ECO:0000256" key="4">
    <source>
        <dbReference type="ARBA" id="ARBA00022679"/>
    </source>
</evidence>
<reference evidence="13 14" key="1">
    <citation type="submission" date="2016-10" db="EMBL/GenBank/DDBJ databases">
        <authorList>
            <person name="de Groot N.N."/>
        </authorList>
    </citation>
    <scope>NUCLEOTIDE SEQUENCE [LARGE SCALE GENOMIC DNA]</scope>
    <source>
        <strain evidence="13 14">GAS232</strain>
    </source>
</reference>
<dbReference type="Proteomes" id="UP000182427">
    <property type="component" value="Chromosome I"/>
</dbReference>
<dbReference type="InterPro" id="IPR013783">
    <property type="entry name" value="Ig-like_fold"/>
</dbReference>
<keyword evidence="8" id="KW-0902">Two-component regulatory system</keyword>
<dbReference type="InterPro" id="IPR036890">
    <property type="entry name" value="HATPase_C_sf"/>
</dbReference>
<dbReference type="Pfam" id="PF07730">
    <property type="entry name" value="HisKA_3"/>
    <property type="match status" value="1"/>
</dbReference>
<dbReference type="SMART" id="SM00387">
    <property type="entry name" value="HATPase_c"/>
    <property type="match status" value="1"/>
</dbReference>
<dbReference type="InterPro" id="IPR005467">
    <property type="entry name" value="His_kinase_dom"/>
</dbReference>
<dbReference type="PANTHER" id="PTHR24421:SF10">
    <property type="entry name" value="NITRATE_NITRITE SENSOR PROTEIN NARQ"/>
    <property type="match status" value="1"/>
</dbReference>